<evidence type="ECO:0000256" key="1">
    <source>
        <dbReference type="ARBA" id="ARBA00038087"/>
    </source>
</evidence>
<sequence>MLNLDTTYEDLMAQKLAGVDNSLDKREGTSMIFNATAANSVETVQMLMTLKHFIDLVFADTAPREYLIRRAAERGLKPRPATFAKRKGLFNMDIPIGSRFSLDELNYEVIERISFGQFILQCETAGNVGNLFSGQLIPIDYINGLQTAFLTDVLIPGDDEESTEAFRKRYFDSFDSQAFGGNRADYKEKVGSLPGVGGVRVYRAWNGGGTVKLVIINSLYEKPTQTLVDDVQEAVDPLDQTGEGIGTAPIDHEVTVFGVNESVVHVATDITYQTGWDWAAIENTARTVVTDYFRELAAEWAHSDDDNAGLVVRISQIETRLLGVAGVLDIKDTRLNGAQSNLIVARENIPKLGDMSG</sequence>
<dbReference type="InterPro" id="IPR052399">
    <property type="entry name" value="Phage_Baseplate_Assmbl_Protein"/>
</dbReference>
<protein>
    <submittedName>
        <fullName evidence="4">Phage tail protein</fullName>
    </submittedName>
</protein>
<dbReference type="OrthoDB" id="2554267at2"/>
<evidence type="ECO:0000313" key="4">
    <source>
        <dbReference type="EMBL" id="KOY81269.1"/>
    </source>
</evidence>
<gene>
    <name evidence="4" type="ORF">ADM90_19210</name>
</gene>
<dbReference type="InterPro" id="IPR058530">
    <property type="entry name" value="Baseplate_J-like_C"/>
</dbReference>
<keyword evidence="5" id="KW-1185">Reference proteome</keyword>
<feature type="domain" description="Baseplate J-like C-terminal" evidence="3">
    <location>
        <begin position="266"/>
        <end position="356"/>
    </location>
</feature>
<dbReference type="STRING" id="33935.ADM90_19210"/>
<dbReference type="PANTHER" id="PTHR37829:SF3">
    <property type="entry name" value="PROTEIN JAYE-RELATED"/>
    <property type="match status" value="1"/>
</dbReference>
<dbReference type="InterPro" id="IPR058531">
    <property type="entry name" value="Baseplate_J_M"/>
</dbReference>
<evidence type="ECO:0000259" key="2">
    <source>
        <dbReference type="Pfam" id="PF26078"/>
    </source>
</evidence>
<dbReference type="AlphaFoldDB" id="A0A0M9DHZ5"/>
<name>A0A0M9DHZ5_9BACI</name>
<comment type="caution">
    <text evidence="4">The sequence shown here is derived from an EMBL/GenBank/DDBJ whole genome shotgun (WGS) entry which is preliminary data.</text>
</comment>
<dbReference type="Pfam" id="PF26079">
    <property type="entry name" value="Baseplate_J_C"/>
    <property type="match status" value="1"/>
</dbReference>
<dbReference type="RefSeq" id="WP_053996514.1">
    <property type="nucleotide sequence ID" value="NZ_CP065643.1"/>
</dbReference>
<feature type="domain" description="Baseplate J-like central" evidence="2">
    <location>
        <begin position="178"/>
        <end position="258"/>
    </location>
</feature>
<comment type="similarity">
    <text evidence="1">Belongs to the Mu gp47/PBSX XkdT family.</text>
</comment>
<accession>A0A0M9DHZ5</accession>
<evidence type="ECO:0000313" key="5">
    <source>
        <dbReference type="Proteomes" id="UP000037977"/>
    </source>
</evidence>
<organism evidence="4 5">
    <name type="scientific">Lysinibacillus macroides</name>
    <dbReference type="NCBI Taxonomy" id="33935"/>
    <lineage>
        <taxon>Bacteria</taxon>
        <taxon>Bacillati</taxon>
        <taxon>Bacillota</taxon>
        <taxon>Bacilli</taxon>
        <taxon>Bacillales</taxon>
        <taxon>Bacillaceae</taxon>
        <taxon>Lysinibacillus</taxon>
    </lineage>
</organism>
<reference evidence="4 5" key="1">
    <citation type="submission" date="2015-07" db="EMBL/GenBank/DDBJ databases">
        <title>Genome sequencing project for genomic taxonomy and phylogenomics of Bacillus-like bacteria.</title>
        <authorList>
            <person name="Liu B."/>
            <person name="Wang J."/>
            <person name="Zhu Y."/>
            <person name="Liu G."/>
            <person name="Chen Q."/>
            <person name="Chen Z."/>
            <person name="Che J."/>
            <person name="Ge C."/>
            <person name="Shi H."/>
            <person name="Pan Z."/>
            <person name="Liu X."/>
        </authorList>
    </citation>
    <scope>NUCLEOTIDE SEQUENCE [LARGE SCALE GENOMIC DNA]</scope>
    <source>
        <strain evidence="4 5">DSM 54</strain>
    </source>
</reference>
<dbReference type="PANTHER" id="PTHR37829">
    <property type="entry name" value="PHAGE-LIKE ELEMENT PBSX PROTEIN XKDT"/>
    <property type="match status" value="1"/>
</dbReference>
<dbReference type="EMBL" id="LGCI01000010">
    <property type="protein sequence ID" value="KOY81269.1"/>
    <property type="molecule type" value="Genomic_DNA"/>
</dbReference>
<proteinExistence type="inferred from homology"/>
<evidence type="ECO:0000259" key="3">
    <source>
        <dbReference type="Pfam" id="PF26079"/>
    </source>
</evidence>
<dbReference type="Pfam" id="PF26078">
    <property type="entry name" value="Baseplate_J_M"/>
    <property type="match status" value="1"/>
</dbReference>
<dbReference type="PATRIC" id="fig|33935.3.peg.2663"/>
<dbReference type="Proteomes" id="UP000037977">
    <property type="component" value="Unassembled WGS sequence"/>
</dbReference>